<sequence>MEVYLELNNHEIWASYTKLLKLSSLDLPFKTSLHIATILFELERPYRAIENERAKLCKKHGEFFEAQDMYAIDMNNVEKFGAYSSELSELLIMIWSGDFTFEPVEITKDIVEQYMGDFATLLDKFVKIC</sequence>
<organism evidence="2">
    <name type="scientific">viral metagenome</name>
    <dbReference type="NCBI Taxonomy" id="1070528"/>
    <lineage>
        <taxon>unclassified sequences</taxon>
        <taxon>metagenomes</taxon>
        <taxon>organismal metagenomes</taxon>
    </lineage>
</organism>
<dbReference type="AlphaFoldDB" id="A0A6M3Y4B0"/>
<proteinExistence type="predicted"/>
<evidence type="ECO:0000313" key="2">
    <source>
        <dbReference type="EMBL" id="QJI04912.1"/>
    </source>
</evidence>
<dbReference type="EMBL" id="MT144726">
    <property type="protein sequence ID" value="QJH98306.1"/>
    <property type="molecule type" value="Genomic_DNA"/>
</dbReference>
<dbReference type="EMBL" id="MT145192">
    <property type="protein sequence ID" value="QJI04912.1"/>
    <property type="molecule type" value="Genomic_DNA"/>
</dbReference>
<name>A0A6M3Y4B0_9ZZZZ</name>
<evidence type="ECO:0000313" key="1">
    <source>
        <dbReference type="EMBL" id="QJH98306.1"/>
    </source>
</evidence>
<reference evidence="2" key="1">
    <citation type="submission" date="2020-03" db="EMBL/GenBank/DDBJ databases">
        <title>The deep terrestrial virosphere.</title>
        <authorList>
            <person name="Holmfeldt K."/>
            <person name="Nilsson E."/>
            <person name="Simone D."/>
            <person name="Lopez-Fernandez M."/>
            <person name="Wu X."/>
            <person name="de Brujin I."/>
            <person name="Lundin D."/>
            <person name="Andersson A."/>
            <person name="Bertilsson S."/>
            <person name="Dopson M."/>
        </authorList>
    </citation>
    <scope>NUCLEOTIDE SEQUENCE</scope>
    <source>
        <strain evidence="2">MM415A00125</strain>
        <strain evidence="1">TM448B01265</strain>
    </source>
</reference>
<accession>A0A6M3Y4B0</accession>
<gene>
    <name evidence="2" type="ORF">MM415A00125_0005</name>
    <name evidence="1" type="ORF">TM448B01265_0006</name>
</gene>
<protein>
    <submittedName>
        <fullName evidence="2">Uncharacterized protein</fullName>
    </submittedName>
</protein>